<sequence>MFPITCSTLNPSAEAAALAATYRKNPTPGRSWPAARVKEEAMARVAAAGGDAGIWQLVLSESALQFGQYRGKTFKWLLSNDVGYAAMVLASHRQERERGDTSTAPVMANKDALLQYSGLFPDVVAAIQERQVREGSGTAGQEDELLVGFGNYATLTFKDLYDAKDKERKGFIRWVRQKKDVHPGTKMYSLQKYIKRRDAEKLQPNLPKTALPASSSVSAEELSDADLLAAAAPIDVVAGTSQSAIQPEALPSSERGTPKESAPTEDLLLPEGWKQTLPKEQHLWVSKCLFTKDKFGKLALTKKFRLGVSPGPPRCTLAPCKTDPFFLTVRRVLDLNGWYFMATEYLECRSCKKKLAAWSQDILDQLDPSHREQFPAVLTYRLSCDREVVRLMRGAHWGTVPQHLVTGTCGPQAQRTFLGQAGGMYLTCAEEFWTQGTDPSSLVAPLPQCARSLSILAAVGVC</sequence>
<proteinExistence type="predicted"/>
<evidence type="ECO:0000256" key="1">
    <source>
        <dbReference type="SAM" id="MobiDB-lite"/>
    </source>
</evidence>
<keyword evidence="4" id="KW-1185">Reference proteome</keyword>
<feature type="domain" description="DUF6729" evidence="2">
    <location>
        <begin position="315"/>
        <end position="436"/>
    </location>
</feature>
<evidence type="ECO:0000259" key="2">
    <source>
        <dbReference type="Pfam" id="PF20499"/>
    </source>
</evidence>
<evidence type="ECO:0000313" key="3">
    <source>
        <dbReference type="EMBL" id="KAL1269405.1"/>
    </source>
</evidence>
<feature type="region of interest" description="Disordered" evidence="1">
    <location>
        <begin position="245"/>
        <end position="266"/>
    </location>
</feature>
<dbReference type="Proteomes" id="UP001558613">
    <property type="component" value="Unassembled WGS sequence"/>
</dbReference>
<dbReference type="EMBL" id="JAYMGO010000008">
    <property type="protein sequence ID" value="KAL1269405.1"/>
    <property type="molecule type" value="Genomic_DNA"/>
</dbReference>
<comment type="caution">
    <text evidence="3">The sequence shown here is derived from an EMBL/GenBank/DDBJ whole genome shotgun (WGS) entry which is preliminary data.</text>
</comment>
<evidence type="ECO:0000313" key="4">
    <source>
        <dbReference type="Proteomes" id="UP001558613"/>
    </source>
</evidence>
<reference evidence="3 4" key="1">
    <citation type="submission" date="2023-09" db="EMBL/GenBank/DDBJ databases">
        <authorList>
            <person name="Wang M."/>
        </authorList>
    </citation>
    <scope>NUCLEOTIDE SEQUENCE [LARGE SCALE GENOMIC DNA]</scope>
    <source>
        <strain evidence="3">GT-2023</strain>
        <tissue evidence="3">Liver</tissue>
    </source>
</reference>
<dbReference type="PANTHER" id="PTHR24401:SF29">
    <property type="entry name" value="SI:CH211-243P7.3-RELATED"/>
    <property type="match status" value="1"/>
</dbReference>
<name>A0ABR3MXP6_9TELE</name>
<accession>A0ABR3MXP6</accession>
<dbReference type="PANTHER" id="PTHR24401">
    <property type="entry name" value="SI:CH211-243P7.3-RELATED"/>
    <property type="match status" value="1"/>
</dbReference>
<dbReference type="Pfam" id="PF20499">
    <property type="entry name" value="DUF6729"/>
    <property type="match status" value="1"/>
</dbReference>
<gene>
    <name evidence="3" type="ORF">QQF64_031694</name>
</gene>
<dbReference type="InterPro" id="IPR046616">
    <property type="entry name" value="DUF6729"/>
</dbReference>
<organism evidence="3 4">
    <name type="scientific">Cirrhinus molitorella</name>
    <name type="common">mud carp</name>
    <dbReference type="NCBI Taxonomy" id="172907"/>
    <lineage>
        <taxon>Eukaryota</taxon>
        <taxon>Metazoa</taxon>
        <taxon>Chordata</taxon>
        <taxon>Craniata</taxon>
        <taxon>Vertebrata</taxon>
        <taxon>Euteleostomi</taxon>
        <taxon>Actinopterygii</taxon>
        <taxon>Neopterygii</taxon>
        <taxon>Teleostei</taxon>
        <taxon>Ostariophysi</taxon>
        <taxon>Cypriniformes</taxon>
        <taxon>Cyprinidae</taxon>
        <taxon>Labeoninae</taxon>
        <taxon>Labeonini</taxon>
        <taxon>Cirrhinus</taxon>
    </lineage>
</organism>
<protein>
    <recommendedName>
        <fullName evidence="2">DUF6729 domain-containing protein</fullName>
    </recommendedName>
</protein>